<organism evidence="5 6">
    <name type="scientific">Haloplanus litoreus</name>
    <dbReference type="NCBI Taxonomy" id="767515"/>
    <lineage>
        <taxon>Archaea</taxon>
        <taxon>Methanobacteriati</taxon>
        <taxon>Methanobacteriota</taxon>
        <taxon>Stenosarchaea group</taxon>
        <taxon>Halobacteria</taxon>
        <taxon>Halobacteriales</taxon>
        <taxon>Haloferacaceae</taxon>
        <taxon>Haloplanus</taxon>
    </lineage>
</organism>
<feature type="compositionally biased region" description="Gly residues" evidence="3">
    <location>
        <begin position="32"/>
        <end position="47"/>
    </location>
</feature>
<evidence type="ECO:0000256" key="2">
    <source>
        <dbReference type="ARBA" id="ARBA00023008"/>
    </source>
</evidence>
<dbReference type="SUPFAM" id="SSF49503">
    <property type="entry name" value="Cupredoxins"/>
    <property type="match status" value="1"/>
</dbReference>
<evidence type="ECO:0000313" key="6">
    <source>
        <dbReference type="Proteomes" id="UP001596434"/>
    </source>
</evidence>
<dbReference type="Pfam" id="PF00127">
    <property type="entry name" value="Copper-bind"/>
    <property type="match status" value="1"/>
</dbReference>
<dbReference type="PROSITE" id="PS51257">
    <property type="entry name" value="PROKAR_LIPOPROTEIN"/>
    <property type="match status" value="1"/>
</dbReference>
<name>A0ABD5ZXP5_9EURY</name>
<dbReference type="EMBL" id="JBHTAT010000001">
    <property type="protein sequence ID" value="MFC7254823.1"/>
    <property type="molecule type" value="Genomic_DNA"/>
</dbReference>
<dbReference type="InterPro" id="IPR000923">
    <property type="entry name" value="BlueCu_1"/>
</dbReference>
<sequence length="211" mass="21753">MVSKQPKEFLSRRKFAATFSSVVLAGLAGCSGGNSGDGGDGGDGGGEATATATSTPEPTATATATATSTPAGEADATIAVGPGGSLQFEPDNTAVSQGDTVEFVFESGGHNVSGHPDAHSAVSLPEGAEPFASYDISGDDINHVSLNEAGTTYRHTFETTGEYTRLRAARGVGHDRHDRRPIARTNSATAGRRRHSIASGCLRYRHILNHI</sequence>
<feature type="region of interest" description="Disordered" evidence="3">
    <location>
        <begin position="32"/>
        <end position="73"/>
    </location>
</feature>
<evidence type="ECO:0000256" key="3">
    <source>
        <dbReference type="SAM" id="MobiDB-lite"/>
    </source>
</evidence>
<dbReference type="RefSeq" id="WP_379703020.1">
    <property type="nucleotide sequence ID" value="NZ_JBHTAT010000001.1"/>
</dbReference>
<evidence type="ECO:0000256" key="1">
    <source>
        <dbReference type="ARBA" id="ARBA00022723"/>
    </source>
</evidence>
<accession>A0ABD5ZXP5</accession>
<protein>
    <submittedName>
        <fullName evidence="5">Plastocyanin/azurin family copper-binding protein</fullName>
    </submittedName>
</protein>
<dbReference type="InterPro" id="IPR008972">
    <property type="entry name" value="Cupredoxin"/>
</dbReference>
<comment type="caution">
    <text evidence="5">The sequence shown here is derived from an EMBL/GenBank/DDBJ whole genome shotgun (WGS) entry which is preliminary data.</text>
</comment>
<proteinExistence type="predicted"/>
<evidence type="ECO:0000313" key="5">
    <source>
        <dbReference type="EMBL" id="MFC7254823.1"/>
    </source>
</evidence>
<reference evidence="5 6" key="1">
    <citation type="journal article" date="2019" name="Int. J. Syst. Evol. Microbiol.">
        <title>The Global Catalogue of Microorganisms (GCM) 10K type strain sequencing project: providing services to taxonomists for standard genome sequencing and annotation.</title>
        <authorList>
            <consortium name="The Broad Institute Genomics Platform"/>
            <consortium name="The Broad Institute Genome Sequencing Center for Infectious Disease"/>
            <person name="Wu L."/>
            <person name="Ma J."/>
        </authorList>
    </citation>
    <scope>NUCLEOTIDE SEQUENCE [LARGE SCALE GENOMIC DNA]</scope>
    <source>
        <strain evidence="5 6">GX21</strain>
    </source>
</reference>
<dbReference type="GO" id="GO:0046872">
    <property type="term" value="F:metal ion binding"/>
    <property type="evidence" value="ECO:0007669"/>
    <property type="project" value="UniProtKB-KW"/>
</dbReference>
<dbReference type="Gene3D" id="2.60.40.420">
    <property type="entry name" value="Cupredoxins - blue copper proteins"/>
    <property type="match status" value="1"/>
</dbReference>
<dbReference type="AlphaFoldDB" id="A0ABD5ZXP5"/>
<keyword evidence="6" id="KW-1185">Reference proteome</keyword>
<keyword evidence="2" id="KW-0186">Copper</keyword>
<gene>
    <name evidence="5" type="ORF">ACFQKE_05870</name>
</gene>
<dbReference type="GeneID" id="96953158"/>
<dbReference type="Proteomes" id="UP001596434">
    <property type="component" value="Unassembled WGS sequence"/>
</dbReference>
<feature type="compositionally biased region" description="Low complexity" evidence="3">
    <location>
        <begin position="48"/>
        <end position="73"/>
    </location>
</feature>
<feature type="domain" description="Blue (type 1) copper" evidence="4">
    <location>
        <begin position="82"/>
        <end position="164"/>
    </location>
</feature>
<evidence type="ECO:0000259" key="4">
    <source>
        <dbReference type="Pfam" id="PF00127"/>
    </source>
</evidence>
<keyword evidence="1" id="KW-0479">Metal-binding</keyword>